<dbReference type="PANTHER" id="PTHR27000">
    <property type="entry name" value="LEUCINE-RICH REPEAT RECEPTOR-LIKE PROTEIN KINASE FAMILY PROTEIN-RELATED"/>
    <property type="match status" value="1"/>
</dbReference>
<sequence>MRNLIFSCIFLIFNSSILLSIGNLVVSGRCPEDQRSLLLEFRNNLTYKSNLSVKLVQWNESVDYCIWKGVTCVDGCVTGLDLSDELISGGIDNSSSLFSLRFLRILNLAFNRFNSTMPSGFERLSNLSVLNMSNSGFGGQIPIEISSLTGLVMLDLTSSSLFQASTLKLENPNLTTLVHNLSNLRVLYLDGVDLSAAGSEWCKALSSSLHNLRALSLSGCSLSGPLDSSLAKLPNLSEIRLDSNNFSSPVPKEFADFPNLTSLHLSNSRLFGEFPQRIFQVSTLQTLDLSLNMLLQGSLPDSQFNGSLQVLLLRNTNFSGELPNSIGYYKNLTRLDLTSCNFGGSIPNSIQKLTQLTYMDLSSNRFVGPIPSLSLLKNLTVLNLAHNRLNGSMLSTKWEELSNLVNLDLRNNSLAGNVPLSIFHLPAIQKIQLCNNQFNGSLNELSNVSSFLLDTLTLESNRLEGPFPSSFFELRGLKILSLSFNNFTGKLNLDMFKQLKNITRLELSSNSLSVETESTNSSSTFPQMTTLKLASCKLKKFPDFLKTQSLLNSLDLSDNELQGKVPLWIWGLRTVSQLNLSCNSLAAFEGSPNDLSSRLYLLDLHSNVFEGPLSVFPPSASYLDFSNNSFTSVIPPAVGNYLASTVFLSLSRNSFEGSIPESICNATSLQVLDLSSNNLSGMFPQCLTQRTDNLVVLNLRGNALNASIPNTFPVTCSLRTLDLSVNNIEGKVPKSLSNCRQLEVLDLGNNQIQDVFPCPLKNISTLRVLVLRSNKFHGKFGCHEINGTWKSLQIVDISRNNFNGSISGKCIVKWKAMVNEEDYSKSRANHLRFNFFKFSSVNYQDTVTITSKGLDVELQKILTVYTSIDFSCNSFDGQIPIEVGQLRALYVLNLSHNSLSGEIPSSIGNLSQLGSLDLSSNRLSGTIPSQLAKLSFLGVLNLSYNLLVGMIPNGPQIQTFSPDSFAGNPGLCGAPLAKECKTTTHSTSDTRFSESSSAADADWQFIFIGVGFGVGAAAVVAPLMFLDVARKWSDETVDKIILVILPLMGYMYLTSSERKIEAEEDDDSEDEDYIAVVGYENEGSEERSAEFEGPYCVFCSKLDIYRKKVIHDPRCTCVPSPSPSSSHSTFL</sequence>
<dbReference type="Pfam" id="PF12799">
    <property type="entry name" value="LRR_4"/>
    <property type="match status" value="1"/>
</dbReference>
<dbReference type="SMART" id="SM00369">
    <property type="entry name" value="LRR_TYP"/>
    <property type="match status" value="11"/>
</dbReference>
<dbReference type="EMBL" id="JAGKQH010000014">
    <property type="protein sequence ID" value="KAG6580459.1"/>
    <property type="molecule type" value="Genomic_DNA"/>
</dbReference>
<dbReference type="Pfam" id="PF00560">
    <property type="entry name" value="LRR_1"/>
    <property type="match status" value="9"/>
</dbReference>
<evidence type="ECO:0000256" key="7">
    <source>
        <dbReference type="ARBA" id="ARBA00022729"/>
    </source>
</evidence>
<feature type="domain" description="Leucine-rich repeat-containing N-terminal plant-type" evidence="15">
    <location>
        <begin position="32"/>
        <end position="72"/>
    </location>
</feature>
<keyword evidence="8" id="KW-0677">Repeat</keyword>
<dbReference type="InterPro" id="IPR025875">
    <property type="entry name" value="Leu-rich_rpt_4"/>
</dbReference>
<protein>
    <submittedName>
        <fullName evidence="16">Receptor-like protein 7</fullName>
    </submittedName>
</protein>
<dbReference type="InterPro" id="IPR003591">
    <property type="entry name" value="Leu-rich_rpt_typical-subtyp"/>
</dbReference>
<gene>
    <name evidence="16" type="primary">RLP7</name>
    <name evidence="16" type="ORF">SDJN03_20461</name>
</gene>
<feature type="signal peptide" evidence="14">
    <location>
        <begin position="1"/>
        <end position="22"/>
    </location>
</feature>
<evidence type="ECO:0000256" key="11">
    <source>
        <dbReference type="ARBA" id="ARBA00023170"/>
    </source>
</evidence>
<keyword evidence="9 13" id="KW-1133">Transmembrane helix</keyword>
<accession>A0AAV6MEL7</accession>
<evidence type="ECO:0000313" key="16">
    <source>
        <dbReference type="EMBL" id="KAG6580459.1"/>
    </source>
</evidence>
<evidence type="ECO:0000256" key="3">
    <source>
        <dbReference type="ARBA" id="ARBA00009592"/>
    </source>
</evidence>
<reference evidence="16 17" key="1">
    <citation type="journal article" date="2021" name="Hortic Res">
        <title>The domestication of Cucurbita argyrosperma as revealed by the genome of its wild relative.</title>
        <authorList>
            <person name="Barrera-Redondo J."/>
            <person name="Sanchez-de la Vega G."/>
            <person name="Aguirre-Liguori J.A."/>
            <person name="Castellanos-Morales G."/>
            <person name="Gutierrez-Guerrero Y.T."/>
            <person name="Aguirre-Dugua X."/>
            <person name="Aguirre-Planter E."/>
            <person name="Tenaillon M.I."/>
            <person name="Lira-Saade R."/>
            <person name="Eguiarte L.E."/>
        </authorList>
    </citation>
    <scope>NUCLEOTIDE SEQUENCE [LARGE SCALE GENOMIC DNA]</scope>
    <source>
        <strain evidence="16">JBR-2021</strain>
    </source>
</reference>
<keyword evidence="12" id="KW-0325">Glycoprotein</keyword>
<dbReference type="FunFam" id="3.80.10.10:FF:000213">
    <property type="entry name" value="Tyrosine-sulfated glycopeptide receptor 1"/>
    <property type="match status" value="2"/>
</dbReference>
<comment type="similarity">
    <text evidence="3">Belongs to the RLP family.</text>
</comment>
<feature type="chain" id="PRO_5043966824" evidence="14">
    <location>
        <begin position="23"/>
        <end position="1131"/>
    </location>
</feature>
<keyword evidence="17" id="KW-1185">Reference proteome</keyword>
<evidence type="ECO:0000256" key="9">
    <source>
        <dbReference type="ARBA" id="ARBA00022989"/>
    </source>
</evidence>
<evidence type="ECO:0000259" key="15">
    <source>
        <dbReference type="Pfam" id="PF08263"/>
    </source>
</evidence>
<evidence type="ECO:0000313" key="17">
    <source>
        <dbReference type="Proteomes" id="UP000685013"/>
    </source>
</evidence>
<keyword evidence="6 13" id="KW-0812">Transmembrane</keyword>
<keyword evidence="10 13" id="KW-0472">Membrane</keyword>
<evidence type="ECO:0000256" key="5">
    <source>
        <dbReference type="ARBA" id="ARBA00022614"/>
    </source>
</evidence>
<keyword evidence="7 14" id="KW-0732">Signal</keyword>
<dbReference type="Proteomes" id="UP000685013">
    <property type="component" value="Chromosome 14"/>
</dbReference>
<evidence type="ECO:0000256" key="14">
    <source>
        <dbReference type="SAM" id="SignalP"/>
    </source>
</evidence>
<proteinExistence type="inferred from homology"/>
<dbReference type="Pfam" id="PF08263">
    <property type="entry name" value="LRRNT_2"/>
    <property type="match status" value="1"/>
</dbReference>
<organism evidence="16 17">
    <name type="scientific">Cucurbita argyrosperma subsp. sororia</name>
    <dbReference type="NCBI Taxonomy" id="37648"/>
    <lineage>
        <taxon>Eukaryota</taxon>
        <taxon>Viridiplantae</taxon>
        <taxon>Streptophyta</taxon>
        <taxon>Embryophyta</taxon>
        <taxon>Tracheophyta</taxon>
        <taxon>Spermatophyta</taxon>
        <taxon>Magnoliopsida</taxon>
        <taxon>eudicotyledons</taxon>
        <taxon>Gunneridae</taxon>
        <taxon>Pentapetalae</taxon>
        <taxon>rosids</taxon>
        <taxon>fabids</taxon>
        <taxon>Cucurbitales</taxon>
        <taxon>Cucurbitaceae</taxon>
        <taxon>Cucurbiteae</taxon>
        <taxon>Cucurbita</taxon>
    </lineage>
</organism>
<evidence type="ECO:0000256" key="8">
    <source>
        <dbReference type="ARBA" id="ARBA00022737"/>
    </source>
</evidence>
<dbReference type="AlphaFoldDB" id="A0AAV6MEL7"/>
<comment type="caution">
    <text evidence="16">The sequence shown here is derived from an EMBL/GenBank/DDBJ whole genome shotgun (WGS) entry which is preliminary data.</text>
</comment>
<keyword evidence="4" id="KW-1003">Cell membrane</keyword>
<dbReference type="InterPro" id="IPR013210">
    <property type="entry name" value="LRR_N_plant-typ"/>
</dbReference>
<evidence type="ECO:0000256" key="1">
    <source>
        <dbReference type="ARBA" id="ARBA00004162"/>
    </source>
</evidence>
<keyword evidence="11 16" id="KW-0675">Receptor</keyword>
<evidence type="ECO:0000256" key="4">
    <source>
        <dbReference type="ARBA" id="ARBA00022475"/>
    </source>
</evidence>
<dbReference type="PANTHER" id="PTHR27000:SF803">
    <property type="entry name" value="RECEPTOR-LIKE PROTEIN 45"/>
    <property type="match status" value="1"/>
</dbReference>
<evidence type="ECO:0000256" key="12">
    <source>
        <dbReference type="ARBA" id="ARBA00023180"/>
    </source>
</evidence>
<dbReference type="SMART" id="SM00365">
    <property type="entry name" value="LRR_SD22"/>
    <property type="match status" value="4"/>
</dbReference>
<evidence type="ECO:0000256" key="10">
    <source>
        <dbReference type="ARBA" id="ARBA00023136"/>
    </source>
</evidence>
<dbReference type="InterPro" id="IPR001611">
    <property type="entry name" value="Leu-rich_rpt"/>
</dbReference>
<evidence type="ECO:0000256" key="13">
    <source>
        <dbReference type="SAM" id="Phobius"/>
    </source>
</evidence>
<name>A0AAV6MEL7_9ROSI</name>
<feature type="transmembrane region" description="Helical" evidence="13">
    <location>
        <begin position="1003"/>
        <end position="1025"/>
    </location>
</feature>
<comment type="subcellular location">
    <subcellularLocation>
        <location evidence="1">Cell membrane</location>
        <topology evidence="1">Single-pass membrane protein</topology>
    </subcellularLocation>
    <subcellularLocation>
        <location evidence="2">Membrane</location>
        <topology evidence="2">Single-pass type I membrane protein</topology>
    </subcellularLocation>
</comment>
<evidence type="ECO:0000256" key="6">
    <source>
        <dbReference type="ARBA" id="ARBA00022692"/>
    </source>
</evidence>
<dbReference type="GO" id="GO:0005886">
    <property type="term" value="C:plasma membrane"/>
    <property type="evidence" value="ECO:0007669"/>
    <property type="project" value="UniProtKB-SubCell"/>
</dbReference>
<feature type="non-terminal residue" evidence="16">
    <location>
        <position position="1"/>
    </location>
</feature>
<keyword evidence="5" id="KW-0433">Leucine-rich repeat</keyword>
<evidence type="ECO:0000256" key="2">
    <source>
        <dbReference type="ARBA" id="ARBA00004479"/>
    </source>
</evidence>
<dbReference type="FunFam" id="3.80.10.10:FF:000095">
    <property type="entry name" value="LRR receptor-like serine/threonine-protein kinase GSO1"/>
    <property type="match status" value="1"/>
</dbReference>
<dbReference type="Pfam" id="PF13855">
    <property type="entry name" value="LRR_8"/>
    <property type="match status" value="1"/>
</dbReference>